<name>A0A177UGA0_9BASI</name>
<comment type="caution">
    <text evidence="9">The sequence shown here is derived from an EMBL/GenBank/DDBJ whole genome shotgun (WGS) entry which is preliminary data.</text>
</comment>
<proteinExistence type="inferred from homology"/>
<evidence type="ECO:0000256" key="2">
    <source>
        <dbReference type="ARBA" id="ARBA00022692"/>
    </source>
</evidence>
<dbReference type="PANTHER" id="PTHR28035:SF1">
    <property type="entry name" value="MITOCHONDRIAL DISTRIBUTION AND MORPHOLOGY PROTEIN 10"/>
    <property type="match status" value="1"/>
</dbReference>
<evidence type="ECO:0000256" key="5">
    <source>
        <dbReference type="ARBA" id="ARBA00023136"/>
    </source>
</evidence>
<feature type="region of interest" description="Disordered" evidence="7">
    <location>
        <begin position="351"/>
        <end position="370"/>
    </location>
</feature>
<evidence type="ECO:0000313" key="8">
    <source>
        <dbReference type="EMBL" id="CAD6934907.1"/>
    </source>
</evidence>
<keyword evidence="5 6" id="KW-0472">Membrane</keyword>
<sequence length="691" mass="72534">MPHDFSSHVLRRYFEATGWNEANSYLHLTSSSAALLDFTIPPGVSLSFSASPAPTFFNTYRLRALPSLRGSFGYIFASIDPERLAVDGSAGSPARPQLDIGNSSARVRFKDVIDRFKINEMPRRPVGRQAVWQAGRRVDSRDYLLYGCIHVPSGRLDALYSTRLGETWQLLVTAVSSPPRLSSAASTLADLPNQHQQQQQHHPQTSQYPPQPYGQPQVHAGQPYGQHHHPQSSPSANASSPAVAPDSGASSHGSGSVGPPGSTNLQFTLQHDTGRWCTEYSYSADDALWGFRVLHNFGWPGAASAQVAQHQQRSDQPALDSVTVEDDALRAGLKMGAVGSPAEEQSAVGLVDPISPQDGGASGLKGQSSDDLTVGGGLRGRFSAGAELFFSAVEKSAGLSTGIRFMTLPDAPTSAGEGEVMSQPPTILTATLNPMLGHLSTAYAAKMSRNAVVGSRFDFNVYSYESEFTIGAEYWLRSQASSSSSSSSSTTSSSNPSNAEPEPEQELRLERREPVLVAPPTTASLRDTPPVAATSSSSSKIESPVKVEASLRPQPTEGEPTSFPSLPSETDSSLSSTPLPPPSIPPQQTAPPDSITGVLKFRFSSSADVALLWEGRLRNCLVNLGVRADLTSRSAPIKSVGLDVLYFGTAGGGDGSAPTARVAAAAAAAAAAAGAAAGARAGAGVPGLSVD</sequence>
<dbReference type="GO" id="GO:0001401">
    <property type="term" value="C:SAM complex"/>
    <property type="evidence" value="ECO:0007669"/>
    <property type="project" value="TreeGrafter"/>
</dbReference>
<comment type="similarity">
    <text evidence="6">Belongs to the MDM10 family.</text>
</comment>
<dbReference type="PANTHER" id="PTHR28035">
    <property type="entry name" value="MITOCHONDRIAL DISTRIBUTION AND MORPHOLOGY PROTEIN 10"/>
    <property type="match status" value="1"/>
</dbReference>
<accession>A0A177UGA0</accession>
<evidence type="ECO:0000313" key="10">
    <source>
        <dbReference type="Proteomes" id="UP000077671"/>
    </source>
</evidence>
<organism evidence="9 10">
    <name type="scientific">Tilletia caries</name>
    <name type="common">wheat bunt fungus</name>
    <dbReference type="NCBI Taxonomy" id="13290"/>
    <lineage>
        <taxon>Eukaryota</taxon>
        <taxon>Fungi</taxon>
        <taxon>Dikarya</taxon>
        <taxon>Basidiomycota</taxon>
        <taxon>Ustilaginomycotina</taxon>
        <taxon>Exobasidiomycetes</taxon>
        <taxon>Tilletiales</taxon>
        <taxon>Tilletiaceae</taxon>
        <taxon>Tilletia</taxon>
    </lineage>
</organism>
<feature type="compositionally biased region" description="Pro residues" evidence="7">
    <location>
        <begin position="578"/>
        <end position="589"/>
    </location>
</feature>
<dbReference type="Proteomes" id="UP000836402">
    <property type="component" value="Unassembled WGS sequence"/>
</dbReference>
<dbReference type="Pfam" id="PF12519">
    <property type="entry name" value="MDM10"/>
    <property type="match status" value="2"/>
</dbReference>
<reference evidence="8" key="3">
    <citation type="submission" date="2020-10" db="EMBL/GenBank/DDBJ databases">
        <authorList>
            <person name="Sedaghatjoo S."/>
        </authorList>
    </citation>
    <scope>NUCLEOTIDE SEQUENCE</scope>
    <source>
        <strain evidence="8">AZH3</strain>
    </source>
</reference>
<feature type="compositionally biased region" description="Low complexity" evidence="7">
    <location>
        <begin position="481"/>
        <end position="500"/>
    </location>
</feature>
<keyword evidence="2 6" id="KW-0812">Transmembrane</keyword>
<dbReference type="AlphaFoldDB" id="A0A177UGA0"/>
<reference evidence="9" key="1">
    <citation type="submission" date="2016-04" db="EMBL/GenBank/DDBJ databases">
        <authorList>
            <person name="Nguyen H.D."/>
            <person name="Kesanakurti P."/>
            <person name="Cullis J."/>
            <person name="Levesque C.A."/>
            <person name="Hambleton S."/>
        </authorList>
    </citation>
    <scope>NUCLEOTIDE SEQUENCE</scope>
    <source>
        <strain evidence="9">DAOMC 238032</strain>
    </source>
</reference>
<evidence type="ECO:0000313" key="9">
    <source>
        <dbReference type="EMBL" id="KAE8262206.1"/>
    </source>
</evidence>
<evidence type="ECO:0000256" key="3">
    <source>
        <dbReference type="ARBA" id="ARBA00022787"/>
    </source>
</evidence>
<evidence type="ECO:0000256" key="1">
    <source>
        <dbReference type="ARBA" id="ARBA00022452"/>
    </source>
</evidence>
<dbReference type="GO" id="GO:0045040">
    <property type="term" value="P:protein insertion into mitochondrial outer membrane"/>
    <property type="evidence" value="ECO:0007669"/>
    <property type="project" value="UniProtKB-UniRule"/>
</dbReference>
<dbReference type="GO" id="GO:0070096">
    <property type="term" value="P:mitochondrial outer membrane translocase complex assembly"/>
    <property type="evidence" value="ECO:0007669"/>
    <property type="project" value="UniProtKB-UniRule"/>
</dbReference>
<keyword evidence="4 6" id="KW-0496">Mitochondrion</keyword>
<keyword evidence="3 6" id="KW-1000">Mitochondrion outer membrane</keyword>
<dbReference type="HAMAP" id="MF_03102">
    <property type="entry name" value="Mdm10"/>
    <property type="match status" value="1"/>
</dbReference>
<dbReference type="EMBL" id="CAJHJG010003736">
    <property type="protein sequence ID" value="CAD6934907.1"/>
    <property type="molecule type" value="Genomic_DNA"/>
</dbReference>
<dbReference type="GO" id="GO:0051654">
    <property type="term" value="P:establishment of mitochondrion localization"/>
    <property type="evidence" value="ECO:0007669"/>
    <property type="project" value="TreeGrafter"/>
</dbReference>
<comment type="subcellular location">
    <subcellularLocation>
        <location evidence="6">Mitochondrion outer membrane</location>
        <topology evidence="6">Multi-pass membrane protein</topology>
    </subcellularLocation>
    <text evidence="6">The ERMES/MDM complex localizes to a few discrete foci (around 10 per single cell), that represent mitochondria-endoplasmic reticulum junctions. These foci are often found next to mtDNA nucleoids.</text>
</comment>
<dbReference type="GO" id="GO:0032865">
    <property type="term" value="C:ERMES complex"/>
    <property type="evidence" value="ECO:0007669"/>
    <property type="project" value="UniProtKB-UniRule"/>
</dbReference>
<protein>
    <recommendedName>
        <fullName evidence="6">Mitochondrial distribution and morphology protein 10</fullName>
    </recommendedName>
    <alternativeName>
        <fullName evidence="6">Mitochondrial inheritance component MDM10</fullName>
    </alternativeName>
</protein>
<gene>
    <name evidence="6" type="primary">MDM10</name>
    <name evidence="9" type="ORF">A4X03_0g2637</name>
    <name evidence="8" type="ORF">JKIAZH3_G7179</name>
</gene>
<evidence type="ECO:0000256" key="6">
    <source>
        <dbReference type="HAMAP-Rule" id="MF_03102"/>
    </source>
</evidence>
<dbReference type="Proteomes" id="UP000077671">
    <property type="component" value="Unassembled WGS sequence"/>
</dbReference>
<feature type="compositionally biased region" description="Low complexity" evidence="7">
    <location>
        <begin position="528"/>
        <end position="548"/>
    </location>
</feature>
<comment type="subunit">
    <text evidence="6">Component of the ER-mitochondria encounter structure (ERMES) or MDM complex, composed of MMM1, MDM10, MDM12 and MDM34. Associates with the mitochondrial outer membrane sorting assembly machinery SAM(core) complex.</text>
</comment>
<feature type="compositionally biased region" description="Low complexity" evidence="7">
    <location>
        <begin position="564"/>
        <end position="577"/>
    </location>
</feature>
<feature type="compositionally biased region" description="Low complexity" evidence="7">
    <location>
        <begin position="192"/>
        <end position="262"/>
    </location>
</feature>
<evidence type="ECO:0000256" key="7">
    <source>
        <dbReference type="SAM" id="MobiDB-lite"/>
    </source>
</evidence>
<dbReference type="EMBL" id="LWDD02000265">
    <property type="protein sequence ID" value="KAE8262206.1"/>
    <property type="molecule type" value="Genomic_DNA"/>
</dbReference>
<keyword evidence="11" id="KW-1185">Reference proteome</keyword>
<feature type="compositionally biased region" description="Basic and acidic residues" evidence="7">
    <location>
        <begin position="505"/>
        <end position="514"/>
    </location>
</feature>
<feature type="region of interest" description="Disordered" evidence="7">
    <location>
        <begin position="191"/>
        <end position="266"/>
    </location>
</feature>
<dbReference type="GO" id="GO:0015914">
    <property type="term" value="P:phospholipid transport"/>
    <property type="evidence" value="ECO:0007669"/>
    <property type="project" value="TreeGrafter"/>
</dbReference>
<dbReference type="GO" id="GO:1990456">
    <property type="term" value="P:mitochondrion-endoplasmic reticulum membrane tethering"/>
    <property type="evidence" value="ECO:0007669"/>
    <property type="project" value="UniProtKB-UniRule"/>
</dbReference>
<comment type="domain">
    <text evidence="6">Lacks alpha-helical transmembrane segments, suggesting that it resides in the membrane via beta-sheet conformations similar to those predicted for other outer membrane proteins and porin.</text>
</comment>
<evidence type="ECO:0000256" key="4">
    <source>
        <dbReference type="ARBA" id="ARBA00023128"/>
    </source>
</evidence>
<reference evidence="9" key="2">
    <citation type="journal article" date="2019" name="IMA Fungus">
        <title>Genome sequencing and comparison of five Tilletia species to identify candidate genes for the detection of regulated species infecting wheat.</title>
        <authorList>
            <person name="Nguyen H.D.T."/>
            <person name="Sultana T."/>
            <person name="Kesanakurti P."/>
            <person name="Hambleton S."/>
        </authorList>
    </citation>
    <scope>NUCLEOTIDE SEQUENCE</scope>
    <source>
        <strain evidence="9">DAOMC 238032</strain>
    </source>
</reference>
<dbReference type="InterPro" id="IPR027539">
    <property type="entry name" value="Mdm10"/>
</dbReference>
<comment type="function">
    <text evidence="6">Component of the ERMES/MDM complex, which serves as a molecular tether to connect the endoplasmic reticulum and mitochondria. Components of this complex are involved in the control of mitochondrial shape and protein biogenesis and may function in phospholipid exchange. MDM10 is involved in the late assembly steps of the general translocase of the mitochondrial outer membrane (TOM complex). Functions in the TOM40-specific route of the assembly of outer membrane beta-barrel proteins, including the association of TOM40 with the receptor TOM22 and small TOM proteins. Can associate with the SAM(core) complex as well as the MDM12-MMM1 complex, both involved in late steps of the major beta-barrel assembly pathway, that is responsible for biogenesis of all outer membrane beta-barrel proteins. May act as a switch that shuttles between both complexes and channels precursor proteins into the TOM40-specific pathway. Plays a role in mitochondrial morphology and in the inheritance of mitochondria.</text>
</comment>
<keyword evidence="1 6" id="KW-1134">Transmembrane beta strand</keyword>
<feature type="region of interest" description="Disordered" evidence="7">
    <location>
        <begin position="481"/>
        <end position="595"/>
    </location>
</feature>
<evidence type="ECO:0000313" key="11">
    <source>
        <dbReference type="Proteomes" id="UP000836402"/>
    </source>
</evidence>